<evidence type="ECO:0000313" key="2">
    <source>
        <dbReference type="Proteomes" id="UP000216624"/>
    </source>
</evidence>
<accession>A0A260ZLU2</accession>
<evidence type="ECO:0000313" key="1">
    <source>
        <dbReference type="EMBL" id="OZF86703.1"/>
    </source>
</evidence>
<dbReference type="EMBL" id="NMWX01000093">
    <property type="protein sequence ID" value="OZF86703.1"/>
    <property type="molecule type" value="Genomic_DNA"/>
</dbReference>
<dbReference type="CTD" id="9802194"/>
<keyword evidence="2" id="KW-1185">Reference proteome</keyword>
<dbReference type="KEGG" id="crq:GCK72_013837"/>
<name>A0A260ZLU2_CAERE</name>
<dbReference type="Proteomes" id="UP000216624">
    <property type="component" value="Unassembled WGS sequence"/>
</dbReference>
<dbReference type="HOGENOM" id="CLU_1628582_0_0_1"/>
<comment type="caution">
    <text evidence="1">The sequence shown here is derived from an EMBL/GenBank/DDBJ whole genome shotgun (WGS) entry which is preliminary data.</text>
</comment>
<sequence length="163" mass="18020">MHLKIFLVLLLAVYTSQKHLSGTNKTAEFLAKTQLELLKKATNETNLARMSKLASIDIGTLDNVKKLFRLVTILEFSVLDAAAVGKKDIYAMIESYSAEHKAHSIIHLERTNKSPSGWKIIKGQGILVSNDVCDFTCNINSLNTSAVDKFVLNPVLALIGYDQ</sequence>
<reference evidence="1" key="1">
    <citation type="submission" date="2017-08" db="EMBL/GenBank/DDBJ databases">
        <authorList>
            <person name="de Groot N.N."/>
        </authorList>
    </citation>
    <scope>NUCLEOTIDE SEQUENCE [LARGE SCALE GENOMIC DNA]</scope>
    <source>
        <strain evidence="1">PX439</strain>
    </source>
</reference>
<protein>
    <submittedName>
        <fullName evidence="1">Uncharacterized protein</fullName>
    </submittedName>
</protein>
<feature type="non-terminal residue" evidence="1">
    <location>
        <position position="1"/>
    </location>
</feature>
<gene>
    <name evidence="1" type="ORF">FL82_23766</name>
</gene>
<organism evidence="1 2">
    <name type="scientific">Caenorhabditis remanei</name>
    <name type="common">Caenorhabditis vulgaris</name>
    <dbReference type="NCBI Taxonomy" id="31234"/>
    <lineage>
        <taxon>Eukaryota</taxon>
        <taxon>Metazoa</taxon>
        <taxon>Ecdysozoa</taxon>
        <taxon>Nematoda</taxon>
        <taxon>Chromadorea</taxon>
        <taxon>Rhabditida</taxon>
        <taxon>Rhabditina</taxon>
        <taxon>Rhabditomorpha</taxon>
        <taxon>Rhabditoidea</taxon>
        <taxon>Rhabditidae</taxon>
        <taxon>Peloderinae</taxon>
        <taxon>Caenorhabditis</taxon>
    </lineage>
</organism>
<proteinExistence type="predicted"/>